<keyword evidence="4" id="KW-1185">Reference proteome</keyword>
<protein>
    <submittedName>
        <fullName evidence="3">DUF4209 domain-containing protein</fullName>
    </submittedName>
</protein>
<sequence>MTNQRYDVDLVVTSGDFENSGWKEVLVDCSGKGYQGIWTAFSTAARAAIEDGRKAHGKVLWLLADACSMMLSPRSHNEPFKPFMVMPDRRSAIPDDLTDADIALFAENLATVDDVWLKARLADLVWLRQRPKNSAIAFLAINAYRAVSLNVDTWLLGGREGWQRALSLAQLLKGGAERELAEMETAILKAFTAATLEKGFFALWLAELLKSNGLARTRRAEIAERLEVLARDSDGEGNLHRARDYFKSAAEWYKAISNRAKAAEMTAFSAESWVKEATARLASESRSHIVASSFYENAIQIYRTIPRSDRQALNVDERIVELRSLLNYSGELAMGEMSVISSPSIDISEIVESARNSVKGKSVVDALIAFASLHRGANVDHLRKNAIETMQQSLFRRLASSSMVSPDGRVIAKRPPMSSNGDPTESDEIAIRAEMVQRYSTIVGLLVQGSILPAREILLLEHRLQEVDFVGVASGSPIVPKDRAHLFGKALVAGYDGDFVSALHILIPQIEHMVRVHLKQAGAKTTNLDRDGIEHENGMSTLMEMDDAAKVFGKDLAFELRALFCDAFGPNLRNELAHGLLDENACQSAYSIYAWWFGFRLVFLSWWNASRADSPDEVKVRTST</sequence>
<evidence type="ECO:0000313" key="3">
    <source>
        <dbReference type="EMBL" id="QQC65324.1"/>
    </source>
</evidence>
<dbReference type="InterPro" id="IPR055804">
    <property type="entry name" value="DUF7380"/>
</dbReference>
<name>A0A7T4N4X1_9BURK</name>
<dbReference type="KEGG" id="pgis:I6I06_07675"/>
<gene>
    <name evidence="3" type="ORF">I6I06_07675</name>
</gene>
<dbReference type="AlphaFoldDB" id="A0A7T4N4X1"/>
<evidence type="ECO:0000259" key="1">
    <source>
        <dbReference type="Pfam" id="PF13910"/>
    </source>
</evidence>
<dbReference type="Pfam" id="PF13910">
    <property type="entry name" value="DUF4209"/>
    <property type="match status" value="1"/>
</dbReference>
<dbReference type="Pfam" id="PF24098">
    <property type="entry name" value="DUF7380"/>
    <property type="match status" value="1"/>
</dbReference>
<organism evidence="3 4">
    <name type="scientific">Paraburkholderia ginsengisoli</name>
    <dbReference type="NCBI Taxonomy" id="311231"/>
    <lineage>
        <taxon>Bacteria</taxon>
        <taxon>Pseudomonadati</taxon>
        <taxon>Pseudomonadota</taxon>
        <taxon>Betaproteobacteria</taxon>
        <taxon>Burkholderiales</taxon>
        <taxon>Burkholderiaceae</taxon>
        <taxon>Paraburkholderia</taxon>
    </lineage>
</organism>
<feature type="domain" description="DUF4209" evidence="1">
    <location>
        <begin position="510"/>
        <end position="598"/>
    </location>
</feature>
<feature type="domain" description="DUF7380" evidence="2">
    <location>
        <begin position="9"/>
        <end position="178"/>
    </location>
</feature>
<dbReference type="EMBL" id="CP066075">
    <property type="protein sequence ID" value="QQC65324.1"/>
    <property type="molecule type" value="Genomic_DNA"/>
</dbReference>
<dbReference type="Proteomes" id="UP000595610">
    <property type="component" value="Chromosome 1"/>
</dbReference>
<proteinExistence type="predicted"/>
<evidence type="ECO:0000313" key="4">
    <source>
        <dbReference type="Proteomes" id="UP000595610"/>
    </source>
</evidence>
<reference evidence="3 4" key="1">
    <citation type="submission" date="2020-12" db="EMBL/GenBank/DDBJ databases">
        <title>FDA dAtabase for Regulatory Grade micrObial Sequences (FDA-ARGOS): Supporting development and validation of Infectious Disease Dx tests.</title>
        <authorList>
            <person name="Nelson B."/>
            <person name="Plummer A."/>
            <person name="Tallon L."/>
            <person name="Sadzewicz L."/>
            <person name="Zhao X."/>
            <person name="Boylan J."/>
            <person name="Ott S."/>
            <person name="Bowen H."/>
            <person name="Vavikolanu K."/>
            <person name="Mehta A."/>
            <person name="Aluvathingal J."/>
            <person name="Nadendla S."/>
            <person name="Myers T."/>
            <person name="Yan Y."/>
            <person name="Sichtig H."/>
        </authorList>
    </citation>
    <scope>NUCLEOTIDE SEQUENCE [LARGE SCALE GENOMIC DNA]</scope>
    <source>
        <strain evidence="3 4">FDAARGOS_1049</strain>
    </source>
</reference>
<evidence type="ECO:0000259" key="2">
    <source>
        <dbReference type="Pfam" id="PF24098"/>
    </source>
</evidence>
<dbReference type="InterPro" id="IPR025209">
    <property type="entry name" value="DUF4209"/>
</dbReference>
<accession>A0A7T4N4X1</accession>
<dbReference type="RefSeq" id="WP_042327650.1">
    <property type="nucleotide sequence ID" value="NZ_CP066075.1"/>
</dbReference>